<reference evidence="3 4" key="1">
    <citation type="journal article" date="2013" name="BMC Genomics">
        <title>Genomics-driven discovery of the pneumocandin biosynthetic gene cluster in the fungus Glarea lozoyensis.</title>
        <authorList>
            <person name="Chen L."/>
            <person name="Yue Q."/>
            <person name="Zhang X."/>
            <person name="Xiang M."/>
            <person name="Wang C."/>
            <person name="Li S."/>
            <person name="Che Y."/>
            <person name="Ortiz-Lopez F.J."/>
            <person name="Bills G.F."/>
            <person name="Liu X."/>
            <person name="An Z."/>
        </authorList>
    </citation>
    <scope>NUCLEOTIDE SEQUENCE [LARGE SCALE GENOMIC DNA]</scope>
    <source>
        <strain evidence="4">ATCC 20868 / MF5171</strain>
    </source>
</reference>
<dbReference type="GO" id="GO:0006751">
    <property type="term" value="P:glutathione catabolic process"/>
    <property type="evidence" value="ECO:0007669"/>
    <property type="project" value="InterPro"/>
</dbReference>
<dbReference type="AlphaFoldDB" id="S3DFP0"/>
<dbReference type="InterPro" id="IPR000101">
    <property type="entry name" value="GGT_peptidase"/>
</dbReference>
<protein>
    <submittedName>
        <fullName evidence="3">N-terminal nucleophile aminohydrolases (Ntn hydrolases)</fullName>
    </submittedName>
</protein>
<dbReference type="RefSeq" id="XP_008075885.1">
    <property type="nucleotide sequence ID" value="XM_008077694.1"/>
</dbReference>
<dbReference type="Proteomes" id="UP000016922">
    <property type="component" value="Unassembled WGS sequence"/>
</dbReference>
<keyword evidence="3" id="KW-0378">Hydrolase</keyword>
<dbReference type="EMBL" id="KE145352">
    <property type="protein sequence ID" value="EPE36570.1"/>
    <property type="molecule type" value="Genomic_DNA"/>
</dbReference>
<dbReference type="OrthoDB" id="5417577at2759"/>
<gene>
    <name evidence="3" type="ORF">GLAREA_08733</name>
</gene>
<dbReference type="HOGENOM" id="CLU_136325_0_0_1"/>
<dbReference type="PANTHER" id="PTHR11686">
    <property type="entry name" value="GAMMA GLUTAMYL TRANSPEPTIDASE"/>
    <property type="match status" value="1"/>
</dbReference>
<feature type="chain" id="PRO_5004508494" evidence="2">
    <location>
        <begin position="28"/>
        <end position="166"/>
    </location>
</feature>
<organism evidence="3 4">
    <name type="scientific">Glarea lozoyensis (strain ATCC 20868 / MF5171)</name>
    <dbReference type="NCBI Taxonomy" id="1116229"/>
    <lineage>
        <taxon>Eukaryota</taxon>
        <taxon>Fungi</taxon>
        <taxon>Dikarya</taxon>
        <taxon>Ascomycota</taxon>
        <taxon>Pezizomycotina</taxon>
        <taxon>Leotiomycetes</taxon>
        <taxon>Helotiales</taxon>
        <taxon>Helotiaceae</taxon>
        <taxon>Glarea</taxon>
    </lineage>
</organism>
<dbReference type="STRING" id="1116229.S3DFP0"/>
<dbReference type="eggNOG" id="KOG2410">
    <property type="taxonomic scope" value="Eukaryota"/>
</dbReference>
<dbReference type="PROSITE" id="PS51257">
    <property type="entry name" value="PROKAR_LIPOPROTEIN"/>
    <property type="match status" value="1"/>
</dbReference>
<dbReference type="PRINTS" id="PR01210">
    <property type="entry name" value="GGTRANSPTASE"/>
</dbReference>
<dbReference type="KEGG" id="glz:GLAREA_08733"/>
<dbReference type="GO" id="GO:0005886">
    <property type="term" value="C:plasma membrane"/>
    <property type="evidence" value="ECO:0007669"/>
    <property type="project" value="TreeGrafter"/>
</dbReference>
<dbReference type="SUPFAM" id="SSF56235">
    <property type="entry name" value="N-terminal nucleophile aminohydrolases (Ntn hydrolases)"/>
    <property type="match status" value="1"/>
</dbReference>
<dbReference type="GO" id="GO:0036374">
    <property type="term" value="F:glutathione hydrolase activity"/>
    <property type="evidence" value="ECO:0007669"/>
    <property type="project" value="InterPro"/>
</dbReference>
<evidence type="ECO:0000313" key="4">
    <source>
        <dbReference type="Proteomes" id="UP000016922"/>
    </source>
</evidence>
<evidence type="ECO:0000313" key="3">
    <source>
        <dbReference type="EMBL" id="EPE36570.1"/>
    </source>
</evidence>
<name>S3DFP0_GLAL2</name>
<proteinExistence type="predicted"/>
<evidence type="ECO:0000256" key="2">
    <source>
        <dbReference type="SAM" id="SignalP"/>
    </source>
</evidence>
<keyword evidence="4" id="KW-1185">Reference proteome</keyword>
<dbReference type="PANTHER" id="PTHR11686:SF62">
    <property type="entry name" value="GLUTATHIONE HYDROLASE"/>
    <property type="match status" value="1"/>
</dbReference>
<feature type="binding site" evidence="1">
    <location>
        <position position="101"/>
    </location>
    <ligand>
        <name>L-glutamate</name>
        <dbReference type="ChEBI" id="CHEBI:29985"/>
    </ligand>
</feature>
<feature type="signal peptide" evidence="2">
    <location>
        <begin position="1"/>
        <end position="27"/>
    </location>
</feature>
<sequence>MARSIFNLPCLAYVYLILSSCTNGILAAESGTDSQGAVSSESKLCSEIGIGLLKRGGNAADALVATTLCVGVVSSHHSGIGGGGFMLVRGSDGQYESIDFRETAPAAASENMYENNVIGSVRTGLASGVPGDVRGLEYLHIKYGALPWKAVCHPAIHLARYGFLGK</sequence>
<evidence type="ECO:0000256" key="1">
    <source>
        <dbReference type="PIRSR" id="PIRSR600101-2"/>
    </source>
</evidence>
<keyword evidence="2" id="KW-0732">Signal</keyword>
<dbReference type="GeneID" id="19467781"/>
<dbReference type="Pfam" id="PF01019">
    <property type="entry name" value="G_glu_transpept"/>
    <property type="match status" value="1"/>
</dbReference>
<accession>S3DFP0</accession>
<dbReference type="InterPro" id="IPR029055">
    <property type="entry name" value="Ntn_hydrolases_N"/>
</dbReference>